<keyword evidence="3" id="KW-1185">Reference proteome</keyword>
<comment type="caution">
    <text evidence="2">The sequence shown here is derived from an EMBL/GenBank/DDBJ whole genome shotgun (WGS) entry which is preliminary data.</text>
</comment>
<evidence type="ECO:0000256" key="1">
    <source>
        <dbReference type="SAM" id="Phobius"/>
    </source>
</evidence>
<dbReference type="Proteomes" id="UP000628854">
    <property type="component" value="Unassembled WGS sequence"/>
</dbReference>
<evidence type="ECO:0000313" key="3">
    <source>
        <dbReference type="Proteomes" id="UP000628854"/>
    </source>
</evidence>
<gene>
    <name evidence="2" type="ORF">GCM10011503_29420</name>
</gene>
<accession>A0ABQ1JWC2</accession>
<evidence type="ECO:0008006" key="4">
    <source>
        <dbReference type="Google" id="ProtNLM"/>
    </source>
</evidence>
<proteinExistence type="predicted"/>
<sequence>MTLNDAYLLSQIVAVVLVAPSILYLALQVRQNTQQLRATARFQWVEASGQFNALTAGSVQVASMFRKGWDNPDQLDDDERMQFLIHLGHFLQVYSTMYELHQEKLLPETQWYNCRKDMISVMNSPGGLWVWEAFGRKGLHPEFVTFMEGLRKAEDGSFDLTADGMKREAVT</sequence>
<keyword evidence="1" id="KW-0472">Membrane</keyword>
<dbReference type="EMBL" id="BMKF01000002">
    <property type="protein sequence ID" value="GGB78698.1"/>
    <property type="molecule type" value="Genomic_DNA"/>
</dbReference>
<evidence type="ECO:0000313" key="2">
    <source>
        <dbReference type="EMBL" id="GGB78698.1"/>
    </source>
</evidence>
<protein>
    <recommendedName>
        <fullName evidence="4">DUF4760 domain-containing protein</fullName>
    </recommendedName>
</protein>
<reference evidence="3" key="1">
    <citation type="journal article" date="2019" name="Int. J. Syst. Evol. Microbiol.">
        <title>The Global Catalogue of Microorganisms (GCM) 10K type strain sequencing project: providing services to taxonomists for standard genome sequencing and annotation.</title>
        <authorList>
            <consortium name="The Broad Institute Genomics Platform"/>
            <consortium name="The Broad Institute Genome Sequencing Center for Infectious Disease"/>
            <person name="Wu L."/>
            <person name="Ma J."/>
        </authorList>
    </citation>
    <scope>NUCLEOTIDE SEQUENCE [LARGE SCALE GENOMIC DNA]</scope>
    <source>
        <strain evidence="3">CGMCC 1.15928</strain>
    </source>
</reference>
<keyword evidence="1" id="KW-0812">Transmembrane</keyword>
<feature type="transmembrane region" description="Helical" evidence="1">
    <location>
        <begin position="6"/>
        <end position="27"/>
    </location>
</feature>
<organism evidence="2 3">
    <name type="scientific">Henriciella pelagia</name>
    <dbReference type="NCBI Taxonomy" id="1977912"/>
    <lineage>
        <taxon>Bacteria</taxon>
        <taxon>Pseudomonadati</taxon>
        <taxon>Pseudomonadota</taxon>
        <taxon>Alphaproteobacteria</taxon>
        <taxon>Hyphomonadales</taxon>
        <taxon>Hyphomonadaceae</taxon>
        <taxon>Henriciella</taxon>
    </lineage>
</organism>
<dbReference type="RefSeq" id="WP_084393286.1">
    <property type="nucleotide sequence ID" value="NZ_BMKF01000002.1"/>
</dbReference>
<keyword evidence="1" id="KW-1133">Transmembrane helix</keyword>
<name>A0ABQ1JWC2_9PROT</name>